<name>A0AAD6QS13_9ROSI</name>
<dbReference type="EMBL" id="JAQIZT010000005">
    <property type="protein sequence ID" value="KAJ6995603.1"/>
    <property type="molecule type" value="Genomic_DNA"/>
</dbReference>
<keyword evidence="2" id="KW-1185">Reference proteome</keyword>
<organism evidence="1 2">
    <name type="scientific">Populus alba x Populus x berolinensis</name>
    <dbReference type="NCBI Taxonomy" id="444605"/>
    <lineage>
        <taxon>Eukaryota</taxon>
        <taxon>Viridiplantae</taxon>
        <taxon>Streptophyta</taxon>
        <taxon>Embryophyta</taxon>
        <taxon>Tracheophyta</taxon>
        <taxon>Spermatophyta</taxon>
        <taxon>Magnoliopsida</taxon>
        <taxon>eudicotyledons</taxon>
        <taxon>Gunneridae</taxon>
        <taxon>Pentapetalae</taxon>
        <taxon>rosids</taxon>
        <taxon>fabids</taxon>
        <taxon>Malpighiales</taxon>
        <taxon>Salicaceae</taxon>
        <taxon>Saliceae</taxon>
        <taxon>Populus</taxon>
    </lineage>
</organism>
<evidence type="ECO:0000313" key="1">
    <source>
        <dbReference type="EMBL" id="KAJ6995603.1"/>
    </source>
</evidence>
<evidence type="ECO:0000313" key="2">
    <source>
        <dbReference type="Proteomes" id="UP001164929"/>
    </source>
</evidence>
<reference evidence="1" key="1">
    <citation type="journal article" date="2023" name="Mol. Ecol. Resour.">
        <title>Chromosome-level genome assembly of a triploid poplar Populus alba 'Berolinensis'.</title>
        <authorList>
            <person name="Chen S."/>
            <person name="Yu Y."/>
            <person name="Wang X."/>
            <person name="Wang S."/>
            <person name="Zhang T."/>
            <person name="Zhou Y."/>
            <person name="He R."/>
            <person name="Meng N."/>
            <person name="Wang Y."/>
            <person name="Liu W."/>
            <person name="Liu Z."/>
            <person name="Liu J."/>
            <person name="Guo Q."/>
            <person name="Huang H."/>
            <person name="Sederoff R.R."/>
            <person name="Wang G."/>
            <person name="Qu G."/>
            <person name="Chen S."/>
        </authorList>
    </citation>
    <scope>NUCLEOTIDE SEQUENCE</scope>
    <source>
        <strain evidence="1">SC-2020</strain>
    </source>
</reference>
<sequence length="157" mass="17531">MGMAVSKWERSCSLVEFQRMLDRQLAKHSTGFKVETAPGVVEPLLSSQKVREEAEQGLLMCGPFIFLTLVFIGWQRAPPSVPPARNCSMIAGQEMPSEAGMQTKRTVWCKQKKLIQAKAAWLCRVCLTNEVDMTIVPWVSCTLSQMLITAVSRCPIL</sequence>
<protein>
    <submittedName>
        <fullName evidence="1">Uncharacterized protein</fullName>
    </submittedName>
</protein>
<proteinExistence type="predicted"/>
<dbReference type="AlphaFoldDB" id="A0AAD6QS13"/>
<accession>A0AAD6QS13</accession>
<comment type="caution">
    <text evidence="1">The sequence shown here is derived from an EMBL/GenBank/DDBJ whole genome shotgun (WGS) entry which is preliminary data.</text>
</comment>
<dbReference type="Proteomes" id="UP001164929">
    <property type="component" value="Chromosome 5"/>
</dbReference>
<gene>
    <name evidence="1" type="ORF">NC653_012445</name>
</gene>